<proteinExistence type="predicted"/>
<accession>A0AC59YGA5</accession>
<evidence type="ECO:0000313" key="1">
    <source>
        <dbReference type="EMBL" id="CAM9667243.1"/>
    </source>
</evidence>
<organism evidence="1 2">
    <name type="scientific">Rangifer tarandus platyrhynchus</name>
    <name type="common">Svalbard reindeer</name>
    <dbReference type="NCBI Taxonomy" id="3082113"/>
    <lineage>
        <taxon>Eukaryota</taxon>
        <taxon>Metazoa</taxon>
        <taxon>Chordata</taxon>
        <taxon>Craniata</taxon>
        <taxon>Vertebrata</taxon>
        <taxon>Euteleostomi</taxon>
        <taxon>Mammalia</taxon>
        <taxon>Eutheria</taxon>
        <taxon>Laurasiatheria</taxon>
        <taxon>Artiodactyla</taxon>
        <taxon>Ruminantia</taxon>
        <taxon>Pecora</taxon>
        <taxon>Cervidae</taxon>
        <taxon>Odocoileinae</taxon>
        <taxon>Rangifer</taxon>
    </lineage>
</organism>
<evidence type="ECO:0000313" key="2">
    <source>
        <dbReference type="Proteomes" id="UP001162501"/>
    </source>
</evidence>
<sequence>MASYVDNSFRQAVMKNPAERTPQVRPASAAPSQPPSLPTPFAPRTRASHQVPNFQWLPISKPSPARPGVIFPSLGFSSFRCLLGTVLPSRLSGAAARSFPSVPASQPRAGPASLRG</sequence>
<dbReference type="EMBL" id="OX596099">
    <property type="protein sequence ID" value="CAM9667243.1"/>
    <property type="molecule type" value="Genomic_DNA"/>
</dbReference>
<dbReference type="Proteomes" id="UP001162501">
    <property type="component" value="Chromosome 15"/>
</dbReference>
<reference evidence="1" key="2">
    <citation type="submission" date="2025-03" db="EMBL/GenBank/DDBJ databases">
        <authorList>
            <consortium name="ELIXIR-Norway"/>
            <consortium name="Elixir Norway"/>
        </authorList>
    </citation>
    <scope>NUCLEOTIDE SEQUENCE</scope>
</reference>
<name>A0AC59YGA5_RANTA</name>
<protein>
    <submittedName>
        <fullName evidence="1">Uncharacterized protein</fullName>
    </submittedName>
</protein>
<reference evidence="1" key="1">
    <citation type="submission" date="2023-05" db="EMBL/GenBank/DDBJ databases">
        <authorList>
            <consortium name="ELIXIR-Norway"/>
        </authorList>
    </citation>
    <scope>NUCLEOTIDE SEQUENCE</scope>
</reference>
<gene>
    <name evidence="1" type="ORF">MRATA1EN22A_LOCUS5736</name>
</gene>